<dbReference type="SMART" id="SM00382">
    <property type="entry name" value="AAA"/>
    <property type="match status" value="1"/>
</dbReference>
<dbReference type="CDD" id="cd18565">
    <property type="entry name" value="ABC_6TM_exporter_like"/>
    <property type="match status" value="1"/>
</dbReference>
<keyword evidence="3" id="KW-1003">Cell membrane</keyword>
<dbReference type="EMBL" id="CP014230">
    <property type="protein sequence ID" value="AMD93894.1"/>
    <property type="molecule type" value="Genomic_DNA"/>
</dbReference>
<dbReference type="PROSITE" id="PS00211">
    <property type="entry name" value="ABC_TRANSPORTER_1"/>
    <property type="match status" value="1"/>
</dbReference>
<feature type="domain" description="ABC transmembrane type-1" evidence="11">
    <location>
        <begin position="31"/>
        <end position="318"/>
    </location>
</feature>
<gene>
    <name evidence="12" type="ORF">AXF15_12820</name>
</gene>
<dbReference type="PANTHER" id="PTHR43394:SF1">
    <property type="entry name" value="ATP-BINDING CASSETTE SUB-FAMILY B MEMBER 10, MITOCHONDRIAL"/>
    <property type="match status" value="1"/>
</dbReference>
<accession>A0A0X8JS37</accession>
<evidence type="ECO:0000313" key="13">
    <source>
        <dbReference type="Proteomes" id="UP000063964"/>
    </source>
</evidence>
<dbReference type="Pfam" id="PF00664">
    <property type="entry name" value="ABC_membrane"/>
    <property type="match status" value="1"/>
</dbReference>
<dbReference type="SUPFAM" id="SSF52540">
    <property type="entry name" value="P-loop containing nucleoside triphosphate hydrolases"/>
    <property type="match status" value="1"/>
</dbReference>
<feature type="transmembrane region" description="Helical" evidence="9">
    <location>
        <begin position="261"/>
        <end position="280"/>
    </location>
</feature>
<keyword evidence="4 9" id="KW-0812">Transmembrane</keyword>
<dbReference type="KEGG" id="doa:AXF15_12820"/>
<name>A0A0X8JS37_9BACT</name>
<reference evidence="13" key="1">
    <citation type="submission" date="2016-02" db="EMBL/GenBank/DDBJ databases">
        <authorList>
            <person name="Holder M.E."/>
            <person name="Ajami N.J."/>
            <person name="Petrosino J.F."/>
        </authorList>
    </citation>
    <scope>NUCLEOTIDE SEQUENCE [LARGE SCALE GENOMIC DNA]</scope>
    <source>
        <strain evidence="13">DSM 12838</strain>
    </source>
</reference>
<keyword evidence="2" id="KW-0813">Transport</keyword>
<dbReference type="STRING" id="888061.AXF15_12820"/>
<dbReference type="Pfam" id="PF00005">
    <property type="entry name" value="ABC_tran"/>
    <property type="match status" value="1"/>
</dbReference>
<sequence>MPNTPKTRVLGRSLWRLIRFAGPYRARIFSGLAANACARFFDLLPMLVVGRVVDTVTGALRDGRHLGPEEFVWAGLLVLGTFAGLAVFQSLSDYCLDSAAQKIRHDLRVSLYAHAQTLDVSYFESRRTGDVMAVLASDVDNLERFFADTSTSIVRLVITFAGVYGILFWMDWHLALLLLVPTPLAVWAVRFFATRVSPQYHRARRAVGEINAILENNLQGMNVIQAYSAQTHQIGRIRTRSEEYRDAAIQASRERARFIPLLYAVAGSAYALLIGLGGWMTFSGAGPTVGDFTTFVLMSMRLILPLFVLGVLINQIQQAEASAVRINEIFDAKPVVRDRDDAVSLAAPLSRIEARDLHFSYPGRGRVLCGVDFSLKRGQVLGVAGPTGAGKSSLAKLLLRYYEPESGEILVDGRPLPGITLDAWRGRIGYVAQEPYLFHGTVGENIRLSLPEASDEAVRQAAHMAGADEFISKLPDGYKTLVGDRGVKLSGGQRQRISLARAFLRDPEFLILDEATSSVDTRTEEIIQNNLRELRKDRITLAIAHRLSTIRSCDEIVVLVDGIIVERGTHDSLIAEEGVYAGLWRVQSGG</sequence>
<dbReference type="FunFam" id="3.40.50.300:FF:000221">
    <property type="entry name" value="Multidrug ABC transporter ATP-binding protein"/>
    <property type="match status" value="1"/>
</dbReference>
<keyword evidence="8 9" id="KW-0472">Membrane</keyword>
<dbReference type="InterPro" id="IPR003439">
    <property type="entry name" value="ABC_transporter-like_ATP-bd"/>
</dbReference>
<evidence type="ECO:0000313" key="12">
    <source>
        <dbReference type="EMBL" id="AMD93894.1"/>
    </source>
</evidence>
<feature type="transmembrane region" description="Helical" evidence="9">
    <location>
        <begin position="71"/>
        <end position="88"/>
    </location>
</feature>
<keyword evidence="5" id="KW-0547">Nucleotide-binding</keyword>
<dbReference type="GO" id="GO:0005886">
    <property type="term" value="C:plasma membrane"/>
    <property type="evidence" value="ECO:0007669"/>
    <property type="project" value="UniProtKB-SubCell"/>
</dbReference>
<evidence type="ECO:0000256" key="6">
    <source>
        <dbReference type="ARBA" id="ARBA00022840"/>
    </source>
</evidence>
<dbReference type="InterPro" id="IPR036640">
    <property type="entry name" value="ABC1_TM_sf"/>
</dbReference>
<dbReference type="GO" id="GO:0015421">
    <property type="term" value="F:ABC-type oligopeptide transporter activity"/>
    <property type="evidence" value="ECO:0007669"/>
    <property type="project" value="TreeGrafter"/>
</dbReference>
<dbReference type="InterPro" id="IPR003593">
    <property type="entry name" value="AAA+_ATPase"/>
</dbReference>
<dbReference type="OrthoDB" id="9760168at2"/>
<evidence type="ECO:0000256" key="3">
    <source>
        <dbReference type="ARBA" id="ARBA00022475"/>
    </source>
</evidence>
<dbReference type="AlphaFoldDB" id="A0A0X8JS37"/>
<evidence type="ECO:0000256" key="4">
    <source>
        <dbReference type="ARBA" id="ARBA00022692"/>
    </source>
</evidence>
<feature type="transmembrane region" description="Helical" evidence="9">
    <location>
        <begin position="176"/>
        <end position="193"/>
    </location>
</feature>
<dbReference type="GO" id="GO:0016887">
    <property type="term" value="F:ATP hydrolysis activity"/>
    <property type="evidence" value="ECO:0007669"/>
    <property type="project" value="InterPro"/>
</dbReference>
<keyword evidence="13" id="KW-1185">Reference proteome</keyword>
<dbReference type="InterPro" id="IPR017871">
    <property type="entry name" value="ABC_transporter-like_CS"/>
</dbReference>
<feature type="transmembrane region" description="Helical" evidence="9">
    <location>
        <begin position="292"/>
        <end position="313"/>
    </location>
</feature>
<dbReference type="Gene3D" id="1.20.1560.10">
    <property type="entry name" value="ABC transporter type 1, transmembrane domain"/>
    <property type="match status" value="1"/>
</dbReference>
<evidence type="ECO:0000256" key="7">
    <source>
        <dbReference type="ARBA" id="ARBA00022989"/>
    </source>
</evidence>
<evidence type="ECO:0000259" key="10">
    <source>
        <dbReference type="PROSITE" id="PS50893"/>
    </source>
</evidence>
<evidence type="ECO:0000256" key="5">
    <source>
        <dbReference type="ARBA" id="ARBA00022741"/>
    </source>
</evidence>
<dbReference type="Gene3D" id="3.40.50.300">
    <property type="entry name" value="P-loop containing nucleotide triphosphate hydrolases"/>
    <property type="match status" value="1"/>
</dbReference>
<dbReference type="PROSITE" id="PS50893">
    <property type="entry name" value="ABC_TRANSPORTER_2"/>
    <property type="match status" value="1"/>
</dbReference>
<dbReference type="GO" id="GO:0005524">
    <property type="term" value="F:ATP binding"/>
    <property type="evidence" value="ECO:0007669"/>
    <property type="project" value="UniProtKB-KW"/>
</dbReference>
<dbReference type="InterPro" id="IPR011527">
    <property type="entry name" value="ABC1_TM_dom"/>
</dbReference>
<evidence type="ECO:0000256" key="1">
    <source>
        <dbReference type="ARBA" id="ARBA00004651"/>
    </source>
</evidence>
<dbReference type="InterPro" id="IPR039421">
    <property type="entry name" value="Type_1_exporter"/>
</dbReference>
<dbReference type="PANTHER" id="PTHR43394">
    <property type="entry name" value="ATP-DEPENDENT PERMEASE MDL1, MITOCHONDRIAL"/>
    <property type="match status" value="1"/>
</dbReference>
<keyword evidence="6" id="KW-0067">ATP-binding</keyword>
<dbReference type="SUPFAM" id="SSF90123">
    <property type="entry name" value="ABC transporter transmembrane region"/>
    <property type="match status" value="1"/>
</dbReference>
<dbReference type="PROSITE" id="PS50929">
    <property type="entry name" value="ABC_TM1F"/>
    <property type="match status" value="1"/>
</dbReference>
<dbReference type="RefSeq" id="WP_066608311.1">
    <property type="nucleotide sequence ID" value="NZ_CP014230.1"/>
</dbReference>
<evidence type="ECO:0000256" key="2">
    <source>
        <dbReference type="ARBA" id="ARBA00022448"/>
    </source>
</evidence>
<evidence type="ECO:0000259" key="11">
    <source>
        <dbReference type="PROSITE" id="PS50929"/>
    </source>
</evidence>
<evidence type="ECO:0000256" key="8">
    <source>
        <dbReference type="ARBA" id="ARBA00023136"/>
    </source>
</evidence>
<dbReference type="Proteomes" id="UP000063964">
    <property type="component" value="Chromosome"/>
</dbReference>
<evidence type="ECO:0000256" key="9">
    <source>
        <dbReference type="SAM" id="Phobius"/>
    </source>
</evidence>
<feature type="domain" description="ABC transporter" evidence="10">
    <location>
        <begin position="352"/>
        <end position="586"/>
    </location>
</feature>
<organism evidence="12 13">
    <name type="scientific">Desulfomicrobium orale DSM 12838</name>
    <dbReference type="NCBI Taxonomy" id="888061"/>
    <lineage>
        <taxon>Bacteria</taxon>
        <taxon>Pseudomonadati</taxon>
        <taxon>Thermodesulfobacteriota</taxon>
        <taxon>Desulfovibrionia</taxon>
        <taxon>Desulfovibrionales</taxon>
        <taxon>Desulfomicrobiaceae</taxon>
        <taxon>Desulfomicrobium</taxon>
    </lineage>
</organism>
<proteinExistence type="predicted"/>
<protein>
    <submittedName>
        <fullName evidence="12">ABC transporter permease</fullName>
    </submittedName>
</protein>
<comment type="subcellular location">
    <subcellularLocation>
        <location evidence="1">Cell membrane</location>
        <topology evidence="1">Multi-pass membrane protein</topology>
    </subcellularLocation>
</comment>
<feature type="transmembrane region" description="Helical" evidence="9">
    <location>
        <begin position="153"/>
        <end position="170"/>
    </location>
</feature>
<dbReference type="InterPro" id="IPR027417">
    <property type="entry name" value="P-loop_NTPase"/>
</dbReference>
<keyword evidence="7 9" id="KW-1133">Transmembrane helix</keyword>